<evidence type="ECO:0000313" key="11">
    <source>
        <dbReference type="EMBL" id="KEO85005.1"/>
    </source>
</evidence>
<comment type="catalytic activity">
    <reaction evidence="1">
        <text>a (3R)-hydroxyacyl-[ACP] = a (2E)-enoyl-[ACP] + H2O</text>
        <dbReference type="Rhea" id="RHEA:13097"/>
        <dbReference type="Rhea" id="RHEA-COMP:9925"/>
        <dbReference type="Rhea" id="RHEA-COMP:9945"/>
        <dbReference type="ChEBI" id="CHEBI:15377"/>
        <dbReference type="ChEBI" id="CHEBI:78784"/>
        <dbReference type="ChEBI" id="CHEBI:78827"/>
        <dbReference type="EC" id="4.2.1.59"/>
    </reaction>
</comment>
<dbReference type="GO" id="GO:0016020">
    <property type="term" value="C:membrane"/>
    <property type="evidence" value="ECO:0007669"/>
    <property type="project" value="GOC"/>
</dbReference>
<proteinExistence type="inferred from homology"/>
<dbReference type="GO" id="GO:0005737">
    <property type="term" value="C:cytoplasm"/>
    <property type="evidence" value="ECO:0007669"/>
    <property type="project" value="UniProtKB-SubCell"/>
</dbReference>
<evidence type="ECO:0000256" key="2">
    <source>
        <dbReference type="ARBA" id="ARBA00004496"/>
    </source>
</evidence>
<comment type="function">
    <text evidence="10">Involved in unsaturated fatty acids biosynthesis. Catalyzes the dehydration of short chain beta-hydroxyacyl-ACPs and long chain saturated and unsaturated beta-hydroxyacyl-ACPs.</text>
</comment>
<evidence type="ECO:0000256" key="8">
    <source>
        <dbReference type="ARBA" id="ARBA00023098"/>
    </source>
</evidence>
<dbReference type="InterPro" id="IPR029069">
    <property type="entry name" value="HotDog_dom_sf"/>
</dbReference>
<reference evidence="11 12" key="1">
    <citation type="journal article" date="2013" name="Int. J. Syst. Evol. Microbiol.">
        <title>Tumebacillus flagellatus sp. nov., an alpha-amylase/pullulanase-producing bacterium isolated from cassava wastewater.</title>
        <authorList>
            <person name="Wang Q."/>
            <person name="Xie N."/>
            <person name="Qin Y."/>
            <person name="Shen N."/>
            <person name="Zhu J."/>
            <person name="Mi H."/>
            <person name="Huang R."/>
        </authorList>
    </citation>
    <scope>NUCLEOTIDE SEQUENCE [LARGE SCALE GENOMIC DNA]</scope>
    <source>
        <strain evidence="11 12">GST4</strain>
    </source>
</reference>
<dbReference type="Pfam" id="PF07977">
    <property type="entry name" value="FabA"/>
    <property type="match status" value="1"/>
</dbReference>
<comment type="caution">
    <text evidence="11">The sequence shown here is derived from an EMBL/GenBank/DDBJ whole genome shotgun (WGS) entry which is preliminary data.</text>
</comment>
<dbReference type="OrthoDB" id="9814284at2"/>
<keyword evidence="7" id="KW-0441">Lipid A biosynthesis</keyword>
<dbReference type="STRING" id="1157490.EL26_00110"/>
<dbReference type="EMBL" id="JMIR01000001">
    <property type="protein sequence ID" value="KEO85005.1"/>
    <property type="molecule type" value="Genomic_DNA"/>
</dbReference>
<accession>A0A074LWK7</accession>
<keyword evidence="12" id="KW-1185">Reference proteome</keyword>
<evidence type="ECO:0000256" key="4">
    <source>
        <dbReference type="ARBA" id="ARBA00013167"/>
    </source>
</evidence>
<gene>
    <name evidence="11" type="ORF">EL26_00110</name>
</gene>
<evidence type="ECO:0000256" key="1">
    <source>
        <dbReference type="ARBA" id="ARBA00001055"/>
    </source>
</evidence>
<dbReference type="EC" id="4.2.1.59" evidence="4"/>
<dbReference type="GO" id="GO:0019171">
    <property type="term" value="F:(3R)-hydroxyacyl-[acyl-carrier-protein] dehydratase activity"/>
    <property type="evidence" value="ECO:0007669"/>
    <property type="project" value="UniProtKB-EC"/>
</dbReference>
<dbReference type="Proteomes" id="UP000027931">
    <property type="component" value="Unassembled WGS sequence"/>
</dbReference>
<name>A0A074LWK7_9BACL</name>
<comment type="similarity">
    <text evidence="3">Belongs to the thioester dehydratase family. FabZ subfamily.</text>
</comment>
<sequence>MKRIMTADEIRNLIPHRWPFLLLDRVVELEPGKSGTGLKNVTVSEPYFQGHFPSESIMPGVLILESLAQLIAVVAGTGGIEEAKAAGTLEELDPASQVGYLVAIRDVKFMRPVVPGDQLELKVSFGRSVGLLTMVKVAAYVGKDKVVEGTLSVSKRPDAGSEA</sequence>
<evidence type="ECO:0000313" key="12">
    <source>
        <dbReference type="Proteomes" id="UP000027931"/>
    </source>
</evidence>
<evidence type="ECO:0000256" key="3">
    <source>
        <dbReference type="ARBA" id="ARBA00009174"/>
    </source>
</evidence>
<dbReference type="PANTHER" id="PTHR30272">
    <property type="entry name" value="3-HYDROXYACYL-[ACYL-CARRIER-PROTEIN] DEHYDRATASE"/>
    <property type="match status" value="1"/>
</dbReference>
<dbReference type="SUPFAM" id="SSF54637">
    <property type="entry name" value="Thioesterase/thiol ester dehydrase-isomerase"/>
    <property type="match status" value="1"/>
</dbReference>
<dbReference type="InterPro" id="IPR013114">
    <property type="entry name" value="FabA_FabZ"/>
</dbReference>
<keyword evidence="5" id="KW-0963">Cytoplasm</keyword>
<evidence type="ECO:0000256" key="10">
    <source>
        <dbReference type="ARBA" id="ARBA00025049"/>
    </source>
</evidence>
<keyword evidence="8" id="KW-0443">Lipid metabolism</keyword>
<dbReference type="FunFam" id="3.10.129.10:FF:000001">
    <property type="entry name" value="3-hydroxyacyl-[acyl-carrier-protein] dehydratase FabZ"/>
    <property type="match status" value="1"/>
</dbReference>
<dbReference type="AlphaFoldDB" id="A0A074LWK7"/>
<evidence type="ECO:0000256" key="5">
    <source>
        <dbReference type="ARBA" id="ARBA00022490"/>
    </source>
</evidence>
<protein>
    <recommendedName>
        <fullName evidence="4">3-hydroxyacyl-[acyl-carrier-protein] dehydratase</fullName>
        <ecNumber evidence="4">4.2.1.59</ecNumber>
    </recommendedName>
</protein>
<organism evidence="11 12">
    <name type="scientific">Tumebacillus flagellatus</name>
    <dbReference type="NCBI Taxonomy" id="1157490"/>
    <lineage>
        <taxon>Bacteria</taxon>
        <taxon>Bacillati</taxon>
        <taxon>Bacillota</taxon>
        <taxon>Bacilli</taxon>
        <taxon>Bacillales</taxon>
        <taxon>Alicyclobacillaceae</taxon>
        <taxon>Tumebacillus</taxon>
    </lineage>
</organism>
<dbReference type="PANTHER" id="PTHR30272:SF1">
    <property type="entry name" value="3-HYDROXYACYL-[ACYL-CARRIER-PROTEIN] DEHYDRATASE"/>
    <property type="match status" value="1"/>
</dbReference>
<dbReference type="NCBIfam" id="NF000582">
    <property type="entry name" value="PRK00006.1"/>
    <property type="match status" value="1"/>
</dbReference>
<evidence type="ECO:0000256" key="9">
    <source>
        <dbReference type="ARBA" id="ARBA00023239"/>
    </source>
</evidence>
<keyword evidence="9" id="KW-0456">Lyase</keyword>
<evidence type="ECO:0000256" key="6">
    <source>
        <dbReference type="ARBA" id="ARBA00022516"/>
    </source>
</evidence>
<comment type="subcellular location">
    <subcellularLocation>
        <location evidence="2">Cytoplasm</location>
    </subcellularLocation>
</comment>
<keyword evidence="6" id="KW-0444">Lipid biosynthesis</keyword>
<dbReference type="GO" id="GO:0009245">
    <property type="term" value="P:lipid A biosynthetic process"/>
    <property type="evidence" value="ECO:0007669"/>
    <property type="project" value="UniProtKB-KW"/>
</dbReference>
<dbReference type="eggNOG" id="COG0764">
    <property type="taxonomic scope" value="Bacteria"/>
</dbReference>
<dbReference type="Gene3D" id="3.10.129.10">
    <property type="entry name" value="Hotdog Thioesterase"/>
    <property type="match status" value="1"/>
</dbReference>
<dbReference type="CDD" id="cd01288">
    <property type="entry name" value="FabZ"/>
    <property type="match status" value="1"/>
</dbReference>
<evidence type="ECO:0000256" key="7">
    <source>
        <dbReference type="ARBA" id="ARBA00022556"/>
    </source>
</evidence>
<dbReference type="RefSeq" id="WP_038083151.1">
    <property type="nucleotide sequence ID" value="NZ_JMIR01000001.1"/>
</dbReference>